<accession>R4FES6</accession>
<gene>
    <name evidence="8" type="ORF">KN10_2407</name>
</gene>
<dbReference type="InterPro" id="IPR029063">
    <property type="entry name" value="SAM-dependent_MTases_sf"/>
</dbReference>
<dbReference type="PROSITE" id="PS51679">
    <property type="entry name" value="SAM_MT_C5"/>
    <property type="match status" value="1"/>
</dbReference>
<dbReference type="PRINTS" id="PR00105">
    <property type="entry name" value="C5METTRFRASE"/>
</dbReference>
<dbReference type="PANTHER" id="PTHR10629:SF52">
    <property type="entry name" value="DNA (CYTOSINE-5)-METHYLTRANSFERASE 1"/>
    <property type="match status" value="1"/>
</dbReference>
<evidence type="ECO:0000256" key="3">
    <source>
        <dbReference type="ARBA" id="ARBA00022679"/>
    </source>
</evidence>
<dbReference type="GO" id="GO:0009307">
    <property type="term" value="P:DNA restriction-modification system"/>
    <property type="evidence" value="ECO:0007669"/>
    <property type="project" value="UniProtKB-KW"/>
</dbReference>
<feature type="active site" evidence="6">
    <location>
        <position position="136"/>
    </location>
</feature>
<dbReference type="REBASE" id="66619">
    <property type="entry name" value="M.AflKn10ORF2407P"/>
</dbReference>
<dbReference type="InterPro" id="IPR050390">
    <property type="entry name" value="C5-Methyltransferase"/>
</dbReference>
<dbReference type="Proteomes" id="UP000013057">
    <property type="component" value="Unassembled WGS sequence"/>
</dbReference>
<keyword evidence="2 6" id="KW-0489">Methyltransferase</keyword>
<evidence type="ECO:0000256" key="6">
    <source>
        <dbReference type="PROSITE-ProRule" id="PRU01016"/>
    </source>
</evidence>
<evidence type="ECO:0000256" key="1">
    <source>
        <dbReference type="ARBA" id="ARBA00011975"/>
    </source>
</evidence>
<dbReference type="SUPFAM" id="SSF53335">
    <property type="entry name" value="S-adenosyl-L-methionine-dependent methyltransferases"/>
    <property type="match status" value="1"/>
</dbReference>
<dbReference type="EC" id="2.1.1.37" evidence="1"/>
<reference evidence="9" key="1">
    <citation type="journal article" date="2013" name="Genome">
        <title>Draft Genome Sequence of a Thermophilic Member of the Bacillaceae, Anoxybacillus flavithermus Strain Kn10, Isolated from the Kan-nawa Hot Spring in Japan.</title>
        <authorList>
            <person name="Matsutani M."/>
            <person name="Shirakihara Y."/>
            <person name="Imada K."/>
            <person name="Yakushi T."/>
            <person name="Matsushita K."/>
        </authorList>
    </citation>
    <scope>NUCLEOTIDE SEQUENCE [LARGE SCALE GENOMIC DNA]</scope>
    <source>
        <strain evidence="9">NBRC 109594</strain>
    </source>
</reference>
<dbReference type="Gene3D" id="3.40.50.150">
    <property type="entry name" value="Vaccinia Virus protein VP39"/>
    <property type="match status" value="1"/>
</dbReference>
<evidence type="ECO:0000256" key="2">
    <source>
        <dbReference type="ARBA" id="ARBA00022603"/>
    </source>
</evidence>
<proteinExistence type="inferred from homology"/>
<dbReference type="EMBL" id="BARH01000022">
    <property type="protein sequence ID" value="GAC91971.1"/>
    <property type="molecule type" value="Genomic_DNA"/>
</dbReference>
<dbReference type="PANTHER" id="PTHR10629">
    <property type="entry name" value="CYTOSINE-SPECIFIC METHYLTRANSFERASE"/>
    <property type="match status" value="1"/>
</dbReference>
<evidence type="ECO:0000313" key="8">
    <source>
        <dbReference type="EMBL" id="GAC91971.1"/>
    </source>
</evidence>
<name>R4FES6_9BACL</name>
<comment type="caution">
    <text evidence="8">The sequence shown here is derived from an EMBL/GenBank/DDBJ whole genome shotgun (WGS) entry which is preliminary data.</text>
</comment>
<dbReference type="GO" id="GO:0003677">
    <property type="term" value="F:DNA binding"/>
    <property type="evidence" value="ECO:0007669"/>
    <property type="project" value="TreeGrafter"/>
</dbReference>
<dbReference type="InterPro" id="IPR001525">
    <property type="entry name" value="C5_MeTfrase"/>
</dbReference>
<dbReference type="GO" id="GO:0032259">
    <property type="term" value="P:methylation"/>
    <property type="evidence" value="ECO:0007669"/>
    <property type="project" value="UniProtKB-KW"/>
</dbReference>
<dbReference type="NCBIfam" id="TIGR00675">
    <property type="entry name" value="dcm"/>
    <property type="match status" value="1"/>
</dbReference>
<dbReference type="AlphaFoldDB" id="R4FES6"/>
<protein>
    <recommendedName>
        <fullName evidence="1">DNA (cytosine-5-)-methyltransferase</fullName>
        <ecNumber evidence="1">2.1.1.37</ecNumber>
    </recommendedName>
</protein>
<dbReference type="Pfam" id="PF00145">
    <property type="entry name" value="DNA_methylase"/>
    <property type="match status" value="2"/>
</dbReference>
<dbReference type="GO" id="GO:0044027">
    <property type="term" value="P:negative regulation of gene expression via chromosomal CpG island methylation"/>
    <property type="evidence" value="ECO:0007669"/>
    <property type="project" value="TreeGrafter"/>
</dbReference>
<evidence type="ECO:0000256" key="4">
    <source>
        <dbReference type="ARBA" id="ARBA00022691"/>
    </source>
</evidence>
<keyword evidence="3 6" id="KW-0808">Transferase</keyword>
<sequence>MIVIDLFTGAGGLSEGFHEEGYKIVAQIEKEKWACETLKTRLIYHFLNKNNDLELYFEFLRKSFNYKTLDQDRMMIFKKYPELKEKINYEILNRKFGNPANEREATSSSDIIKEIYASLKYNNATSVDLIIGGPPCQVYSVIGRSRLKEAANRDSRNYLFYYYLNIVKEFQPKAFVFENVPGILTAKDGQIFSVIQEEFDNIGYTILSGNDPEHKNNIIDFSDYGVFQRRKRVVLFGFKKELNYTYPDFSRFTEYWNEEKNTRNVIGDLPSLSPREGEDLKLIEYPLQNNSELSEYQKKMRENSMGITNHKARAVRDHDRMIYRIAIEYSNQGIQLKYNELPKDLKTHQNEESFLDRFKVHNWNEIPHTIVAHIAKDGHYNIHPDIKQARSLTVREAARIQGFPDNYKFEGPRTAQFVQVGNAVPPIMSRVIAKAVKHLLTSH</sequence>
<evidence type="ECO:0000313" key="9">
    <source>
        <dbReference type="Proteomes" id="UP000013057"/>
    </source>
</evidence>
<evidence type="ECO:0000256" key="5">
    <source>
        <dbReference type="ARBA" id="ARBA00022747"/>
    </source>
</evidence>
<dbReference type="Gene3D" id="3.90.120.10">
    <property type="entry name" value="DNA Methylase, subunit A, domain 2"/>
    <property type="match status" value="1"/>
</dbReference>
<organism evidence="8 9">
    <name type="scientific">Anoxybacillus flavithermus NBRC 109594</name>
    <dbReference type="NCBI Taxonomy" id="1315967"/>
    <lineage>
        <taxon>Bacteria</taxon>
        <taxon>Bacillati</taxon>
        <taxon>Bacillota</taxon>
        <taxon>Bacilli</taxon>
        <taxon>Bacillales</taxon>
        <taxon>Anoxybacillaceae</taxon>
        <taxon>Anoxybacillus</taxon>
    </lineage>
</organism>
<keyword evidence="4 6" id="KW-0949">S-adenosyl-L-methionine</keyword>
<evidence type="ECO:0000256" key="7">
    <source>
        <dbReference type="RuleBase" id="RU000416"/>
    </source>
</evidence>
<dbReference type="RefSeq" id="WP_006322876.1">
    <property type="nucleotide sequence ID" value="NZ_BARH01000022.1"/>
</dbReference>
<comment type="similarity">
    <text evidence="6 7">Belongs to the class I-like SAM-binding methyltransferase superfamily. C5-methyltransferase family.</text>
</comment>
<dbReference type="GO" id="GO:0003886">
    <property type="term" value="F:DNA (cytosine-5-)-methyltransferase activity"/>
    <property type="evidence" value="ECO:0007669"/>
    <property type="project" value="UniProtKB-EC"/>
</dbReference>
<keyword evidence="5" id="KW-0680">Restriction system</keyword>